<evidence type="ECO:0000313" key="2">
    <source>
        <dbReference type="Proteomes" id="UP000179115"/>
    </source>
</evidence>
<dbReference type="STRING" id="1798508.A3A35_03175"/>
<proteinExistence type="predicted"/>
<accession>A0A1F6EE13</accession>
<gene>
    <name evidence="1" type="ORF">A3A35_03175</name>
</gene>
<name>A0A1F6EE13_9BACT</name>
<reference evidence="1 2" key="1">
    <citation type="journal article" date="2016" name="Nat. Commun.">
        <title>Thousands of microbial genomes shed light on interconnected biogeochemical processes in an aquifer system.</title>
        <authorList>
            <person name="Anantharaman K."/>
            <person name="Brown C.T."/>
            <person name="Hug L.A."/>
            <person name="Sharon I."/>
            <person name="Castelle C.J."/>
            <person name="Probst A.J."/>
            <person name="Thomas B.C."/>
            <person name="Singh A."/>
            <person name="Wilkins M.J."/>
            <person name="Karaoz U."/>
            <person name="Brodie E.L."/>
            <person name="Williams K.H."/>
            <person name="Hubbard S.S."/>
            <person name="Banfield J.F."/>
        </authorList>
    </citation>
    <scope>NUCLEOTIDE SEQUENCE [LARGE SCALE GENOMIC DNA]</scope>
</reference>
<dbReference type="Pfam" id="PF13177">
    <property type="entry name" value="DNA_pol3_delta2"/>
    <property type="match status" value="1"/>
</dbReference>
<dbReference type="InterPro" id="IPR027417">
    <property type="entry name" value="P-loop_NTPase"/>
</dbReference>
<comment type="caution">
    <text evidence="1">The sequence shown here is derived from an EMBL/GenBank/DDBJ whole genome shotgun (WGS) entry which is preliminary data.</text>
</comment>
<dbReference type="EMBL" id="MFLV01000007">
    <property type="protein sequence ID" value="OGG71888.1"/>
    <property type="molecule type" value="Genomic_DNA"/>
</dbReference>
<dbReference type="SUPFAM" id="SSF52540">
    <property type="entry name" value="P-loop containing nucleoside triphosphate hydrolases"/>
    <property type="match status" value="1"/>
</dbReference>
<evidence type="ECO:0008006" key="3">
    <source>
        <dbReference type="Google" id="ProtNLM"/>
    </source>
</evidence>
<dbReference type="Gene3D" id="3.40.50.300">
    <property type="entry name" value="P-loop containing nucleotide triphosphate hydrolases"/>
    <property type="match status" value="1"/>
</dbReference>
<dbReference type="AlphaFoldDB" id="A0A1F6EE13"/>
<dbReference type="Proteomes" id="UP000179115">
    <property type="component" value="Unassembled WGS sequence"/>
</dbReference>
<protein>
    <recommendedName>
        <fullName evidence="3">DNA polymerase III delta N-terminal domain-containing protein</fullName>
    </recommendedName>
</protein>
<evidence type="ECO:0000313" key="1">
    <source>
        <dbReference type="EMBL" id="OGG71888.1"/>
    </source>
</evidence>
<sequence>MEELTKNFKRGGVLHHAYLVEGDRDIIVPELFGFIEKELGISSRGNPDVLVFEYETFGIDEGRYIKNLESLKPVAGTRKIFIIAFHFITREAQNAFLKLFEEPNPSTHFFIITRSAEVLLPTLRSRLQVLTHFKENKSSELAKAFLKAVPGKRMDLVKKMLEMKDKHSVISFLDALERELYAPGSLSFPGRARIFEEIQKVRGYAGDTGALLKMLLEHLALMAPAK</sequence>
<organism evidence="1 2">
    <name type="scientific">Candidatus Kaiserbacteria bacterium RIFCSPLOWO2_01_FULL_51_21</name>
    <dbReference type="NCBI Taxonomy" id="1798508"/>
    <lineage>
        <taxon>Bacteria</taxon>
        <taxon>Candidatus Kaiseribacteriota</taxon>
    </lineage>
</organism>